<comment type="caution">
    <text evidence="1">The sequence shown here is derived from an EMBL/GenBank/DDBJ whole genome shotgun (WGS) entry which is preliminary data.</text>
</comment>
<evidence type="ECO:0000313" key="1">
    <source>
        <dbReference type="EMBL" id="KAI9507804.1"/>
    </source>
</evidence>
<organism evidence="1 2">
    <name type="scientific">Russula earlei</name>
    <dbReference type="NCBI Taxonomy" id="71964"/>
    <lineage>
        <taxon>Eukaryota</taxon>
        <taxon>Fungi</taxon>
        <taxon>Dikarya</taxon>
        <taxon>Basidiomycota</taxon>
        <taxon>Agaricomycotina</taxon>
        <taxon>Agaricomycetes</taxon>
        <taxon>Russulales</taxon>
        <taxon>Russulaceae</taxon>
        <taxon>Russula</taxon>
    </lineage>
</organism>
<proteinExistence type="predicted"/>
<keyword evidence="2" id="KW-1185">Reference proteome</keyword>
<gene>
    <name evidence="1" type="ORF">F5148DRAFT_1201779</name>
</gene>
<accession>A0ACC0U9F0</accession>
<reference evidence="1" key="1">
    <citation type="submission" date="2021-03" db="EMBL/GenBank/DDBJ databases">
        <title>Evolutionary priming and transition to the ectomycorrhizal habit in an iconic lineage of mushroom-forming fungi: is preadaptation a requirement?</title>
        <authorList>
            <consortium name="DOE Joint Genome Institute"/>
            <person name="Looney B.P."/>
            <person name="Miyauchi S."/>
            <person name="Morin E."/>
            <person name="Drula E."/>
            <person name="Courty P.E."/>
            <person name="Chicoki N."/>
            <person name="Fauchery L."/>
            <person name="Kohler A."/>
            <person name="Kuo A."/>
            <person name="LaButti K."/>
            <person name="Pangilinan J."/>
            <person name="Lipzen A."/>
            <person name="Riley R."/>
            <person name="Andreopoulos W."/>
            <person name="He G."/>
            <person name="Johnson J."/>
            <person name="Barry K.W."/>
            <person name="Grigoriev I.V."/>
            <person name="Nagy L."/>
            <person name="Hibbett D."/>
            <person name="Henrissat B."/>
            <person name="Matheny P.B."/>
            <person name="Labbe J."/>
            <person name="Martin A.F."/>
        </authorList>
    </citation>
    <scope>NUCLEOTIDE SEQUENCE</scope>
    <source>
        <strain evidence="1">BPL698</strain>
    </source>
</reference>
<sequence>MAAPPITINADEVNCLIYAYLKDSGFQHTAFSLLNEGHLHHSVHLEKQIPRGELIELLVKALLYTEVEAHWRGNNDLTGNCTTGFSLLETHVCSLNPSIKPTVKLSANPPSVTAVTEPLSASASEPSDSVQKRKASTPVAEDAHSDKRQRLDDPSSVEVEEKNPDAPLPRRASVRTANSESAESSKKGPKRIKSPKSKSPALPTPTVISAAPLTAPENEDLGDAIIQLKGHEAEVFVCAWNPTHHNILSSGSKDAFVHLWDIPQVLSAKTKFLKPYQAMDCSSTKADADLTSLDWNCHGTLLSVGSYDATLRIFTVSAELYFESRLHKGPIFATRFSRDGKWLATASLDNTVCLWDVEKKQRRMQYKHKGICLDLDWLDDELFASCSAEKVIHVLSVNRAEPVAVLTGHDGEVNQIKANSSGTRLMSCSDDMTVRIWGMRKVKQPSEPDRLTVNVEMTVLEGHRNWVTGVSWSPKKLANGHELVATASFDTTARLWDADTGVCLKVFTHHKKPIYAITFSPDGNWLATGGGDGWFHLYDPVEMEKVWSWFSEHPKRAIFEMSWQQHEDGVDRVALSLQSHRVGLIDLTRIPALQKSRTPP</sequence>
<dbReference type="Proteomes" id="UP001207468">
    <property type="component" value="Unassembled WGS sequence"/>
</dbReference>
<dbReference type="EMBL" id="JAGFNK010000111">
    <property type="protein sequence ID" value="KAI9507804.1"/>
    <property type="molecule type" value="Genomic_DNA"/>
</dbReference>
<evidence type="ECO:0000313" key="2">
    <source>
        <dbReference type="Proteomes" id="UP001207468"/>
    </source>
</evidence>
<name>A0ACC0U9F0_9AGAM</name>
<protein>
    <submittedName>
        <fullName evidence="1">WD40 repeat-like protein</fullName>
    </submittedName>
</protein>